<dbReference type="SUPFAM" id="SSF57756">
    <property type="entry name" value="Retrovirus zinc finger-like domains"/>
    <property type="match status" value="1"/>
</dbReference>
<dbReference type="Pfam" id="PF00098">
    <property type="entry name" value="zf-CCHC"/>
    <property type="match status" value="1"/>
</dbReference>
<proteinExistence type="predicted"/>
<reference evidence="4 5" key="1">
    <citation type="submission" date="2015-01" db="EMBL/GenBank/DDBJ databases">
        <title>The Genome Sequence of Rhinocladiella mackenzie CBS 650.93.</title>
        <authorList>
            <consortium name="The Broad Institute Genomics Platform"/>
            <person name="Cuomo C."/>
            <person name="de Hoog S."/>
            <person name="Gorbushina A."/>
            <person name="Stielow B."/>
            <person name="Teixiera M."/>
            <person name="Abouelleil A."/>
            <person name="Chapman S.B."/>
            <person name="Priest M."/>
            <person name="Young S.K."/>
            <person name="Wortman J."/>
            <person name="Nusbaum C."/>
            <person name="Birren B."/>
        </authorList>
    </citation>
    <scope>NUCLEOTIDE SEQUENCE [LARGE SCALE GENOMIC DNA]</scope>
    <source>
        <strain evidence="4 5">CBS 650.93</strain>
    </source>
</reference>
<feature type="region of interest" description="Disordered" evidence="2">
    <location>
        <begin position="1"/>
        <end position="50"/>
    </location>
</feature>
<organism evidence="4 5">
    <name type="scientific">Rhinocladiella mackenziei CBS 650.93</name>
    <dbReference type="NCBI Taxonomy" id="1442369"/>
    <lineage>
        <taxon>Eukaryota</taxon>
        <taxon>Fungi</taxon>
        <taxon>Dikarya</taxon>
        <taxon>Ascomycota</taxon>
        <taxon>Pezizomycotina</taxon>
        <taxon>Eurotiomycetes</taxon>
        <taxon>Chaetothyriomycetidae</taxon>
        <taxon>Chaetothyriales</taxon>
        <taxon>Herpotrichiellaceae</taxon>
        <taxon>Rhinocladiella</taxon>
    </lineage>
</organism>
<dbReference type="OrthoDB" id="4369586at2759"/>
<dbReference type="Gene3D" id="4.10.60.10">
    <property type="entry name" value="Zinc finger, CCHC-type"/>
    <property type="match status" value="1"/>
</dbReference>
<feature type="domain" description="CCHC-type" evidence="3">
    <location>
        <begin position="284"/>
        <end position="299"/>
    </location>
</feature>
<evidence type="ECO:0000313" key="4">
    <source>
        <dbReference type="EMBL" id="KIW99341.1"/>
    </source>
</evidence>
<dbReference type="EMBL" id="KN847489">
    <property type="protein sequence ID" value="KIW99341.1"/>
    <property type="molecule type" value="Genomic_DNA"/>
</dbReference>
<dbReference type="InterPro" id="IPR001878">
    <property type="entry name" value="Znf_CCHC"/>
</dbReference>
<dbReference type="RefSeq" id="XP_013266478.1">
    <property type="nucleotide sequence ID" value="XM_013411024.1"/>
</dbReference>
<name>A0A0D2FB57_9EURO</name>
<feature type="region of interest" description="Disordered" evidence="2">
    <location>
        <begin position="222"/>
        <end position="283"/>
    </location>
</feature>
<dbReference type="GeneID" id="25299487"/>
<keyword evidence="1" id="KW-0863">Zinc-finger</keyword>
<dbReference type="STRING" id="1442369.A0A0D2FB57"/>
<dbReference type="VEuPathDB" id="FungiDB:Z518_11416"/>
<accession>A0A0D2FB57</accession>
<evidence type="ECO:0000313" key="5">
    <source>
        <dbReference type="Proteomes" id="UP000053617"/>
    </source>
</evidence>
<dbReference type="InterPro" id="IPR036875">
    <property type="entry name" value="Znf_CCHC_sf"/>
</dbReference>
<dbReference type="AlphaFoldDB" id="A0A0D2FB57"/>
<keyword evidence="1" id="KW-0479">Metal-binding</keyword>
<keyword evidence="1" id="KW-0862">Zinc</keyword>
<gene>
    <name evidence="4" type="ORF">Z518_11416</name>
</gene>
<dbReference type="Pfam" id="PF19259">
    <property type="entry name" value="Ty3_capsid"/>
    <property type="match status" value="1"/>
</dbReference>
<feature type="compositionally biased region" description="Low complexity" evidence="2">
    <location>
        <begin position="1"/>
        <end position="20"/>
    </location>
</feature>
<dbReference type="PANTHER" id="PTHR15503">
    <property type="entry name" value="LDOC1 RELATED"/>
    <property type="match status" value="1"/>
</dbReference>
<dbReference type="HOGENOM" id="CLU_744233_0_0_1"/>
<keyword evidence="5" id="KW-1185">Reference proteome</keyword>
<dbReference type="Proteomes" id="UP000053617">
    <property type="component" value="Unassembled WGS sequence"/>
</dbReference>
<dbReference type="PROSITE" id="PS50158">
    <property type="entry name" value="ZF_CCHC"/>
    <property type="match status" value="1"/>
</dbReference>
<dbReference type="InterPro" id="IPR032567">
    <property type="entry name" value="RTL1-rel"/>
</dbReference>
<sequence>MSTTSGTPRPTPSTPRTTASAPPPAYGTSVASSSRDVPLTVSKGKIGNPPKPFNGVESKLIPFIHHVDMYILMNPTDFQNDLQKILFMGSYFEGDAEAWLRPFVKDYMENEGDDREDETINLFETFTGFKETVKLVFGAKDEEKEAQKKIVGLRQTGSVQEYATKFRTLNAALGWQDNITIPIFREGLKPKIKWELRHLEKTTLEDWIAAAIKEDNDIKEYRQQEPHNPRKVQAARAQQANTQKRREPYYGPQPMDLSQAQKRRNNQKKGNQPKETPKKKEGACYNCGKQGHYAKDCKQKKKQIATAEKQPRQDKTVKTTPEANMAEGGYVRPGDSVDQGKAVITGITSNKIHIRTRPVLSTTSLRAQPHGI</sequence>
<dbReference type="GO" id="GO:0008270">
    <property type="term" value="F:zinc ion binding"/>
    <property type="evidence" value="ECO:0007669"/>
    <property type="project" value="UniProtKB-KW"/>
</dbReference>
<dbReference type="GO" id="GO:0003676">
    <property type="term" value="F:nucleic acid binding"/>
    <property type="evidence" value="ECO:0007669"/>
    <property type="project" value="InterPro"/>
</dbReference>
<protein>
    <recommendedName>
        <fullName evidence="3">CCHC-type domain-containing protein</fullName>
    </recommendedName>
</protein>
<evidence type="ECO:0000256" key="2">
    <source>
        <dbReference type="SAM" id="MobiDB-lite"/>
    </source>
</evidence>
<evidence type="ECO:0000256" key="1">
    <source>
        <dbReference type="PROSITE-ProRule" id="PRU00047"/>
    </source>
</evidence>
<dbReference type="PANTHER" id="PTHR15503:SF22">
    <property type="entry name" value="TRANSPOSON TY3-I GAG POLYPROTEIN"/>
    <property type="match status" value="1"/>
</dbReference>
<dbReference type="InterPro" id="IPR045358">
    <property type="entry name" value="Ty3_capsid"/>
</dbReference>
<dbReference type="SMART" id="SM00343">
    <property type="entry name" value="ZnF_C2HC"/>
    <property type="match status" value="1"/>
</dbReference>
<evidence type="ECO:0000259" key="3">
    <source>
        <dbReference type="PROSITE" id="PS50158"/>
    </source>
</evidence>